<reference evidence="2 3" key="1">
    <citation type="submission" date="2016-11" db="EMBL/GenBank/DDBJ databases">
        <authorList>
            <person name="Jaros S."/>
            <person name="Januszkiewicz K."/>
            <person name="Wedrychowicz H."/>
        </authorList>
    </citation>
    <scope>NUCLEOTIDE SEQUENCE [LARGE SCALE GENOMIC DNA]</scope>
    <source>
        <strain evidence="2 3">DSM 100565</strain>
    </source>
</reference>
<dbReference type="RefSeq" id="WP_170865656.1">
    <property type="nucleotide sequence ID" value="NZ_FQYO01000006.1"/>
</dbReference>
<keyword evidence="1" id="KW-0472">Membrane</keyword>
<dbReference type="AlphaFoldDB" id="A0A1M6HG45"/>
<evidence type="ECO:0000313" key="3">
    <source>
        <dbReference type="Proteomes" id="UP000184292"/>
    </source>
</evidence>
<feature type="transmembrane region" description="Helical" evidence="1">
    <location>
        <begin position="29"/>
        <end position="51"/>
    </location>
</feature>
<keyword evidence="3" id="KW-1185">Reference proteome</keyword>
<accession>A0A1M6HG45</accession>
<sequence length="56" mass="5672">MIIPLAGLFLGALVGAVRARQRGGTGADMAQWGAVHAMIFGLAGLVLLILISRGIG</sequence>
<name>A0A1M6HG45_9RHOB</name>
<proteinExistence type="predicted"/>
<protein>
    <recommendedName>
        <fullName evidence="4">PEP-CTERM protein-sorting domain-containing protein</fullName>
    </recommendedName>
</protein>
<evidence type="ECO:0000256" key="1">
    <source>
        <dbReference type="SAM" id="Phobius"/>
    </source>
</evidence>
<dbReference type="Proteomes" id="UP000184292">
    <property type="component" value="Unassembled WGS sequence"/>
</dbReference>
<gene>
    <name evidence="2" type="ORF">SAMN05444417_3214</name>
</gene>
<organism evidence="2 3">
    <name type="scientific">Wenxinia saemankumensis</name>
    <dbReference type="NCBI Taxonomy" id="1447782"/>
    <lineage>
        <taxon>Bacteria</taxon>
        <taxon>Pseudomonadati</taxon>
        <taxon>Pseudomonadota</taxon>
        <taxon>Alphaproteobacteria</taxon>
        <taxon>Rhodobacterales</taxon>
        <taxon>Roseobacteraceae</taxon>
        <taxon>Wenxinia</taxon>
    </lineage>
</organism>
<dbReference type="STRING" id="1447782.SAMN05444417_3214"/>
<keyword evidence="1" id="KW-0812">Transmembrane</keyword>
<evidence type="ECO:0000313" key="2">
    <source>
        <dbReference type="EMBL" id="SHJ21178.1"/>
    </source>
</evidence>
<evidence type="ECO:0008006" key="4">
    <source>
        <dbReference type="Google" id="ProtNLM"/>
    </source>
</evidence>
<keyword evidence="1" id="KW-1133">Transmembrane helix</keyword>
<dbReference type="EMBL" id="FQYO01000006">
    <property type="protein sequence ID" value="SHJ21178.1"/>
    <property type="molecule type" value="Genomic_DNA"/>
</dbReference>